<dbReference type="AlphaFoldDB" id="A0A8J3C641"/>
<protein>
    <recommendedName>
        <fullName evidence="4">S-adenosyl methyltransferase</fullName>
    </recommendedName>
</protein>
<dbReference type="SUPFAM" id="SSF53335">
    <property type="entry name" value="S-adenosyl-L-methionine-dependent methyltransferases"/>
    <property type="match status" value="1"/>
</dbReference>
<proteinExistence type="predicted"/>
<feature type="region of interest" description="Disordered" evidence="1">
    <location>
        <begin position="1"/>
        <end position="24"/>
    </location>
</feature>
<dbReference type="PIRSF" id="PIRSF017393">
    <property type="entry name" value="MTase_SAV2177"/>
    <property type="match status" value="1"/>
</dbReference>
<sequence>MGRNDRDGIRRRASPAGPGEVDLGRPNPARMYDYYLGGVHNFAVDREAADKVLAILPETRTFALQNRAFLRRVVRCLVTELGIRQFLDLGSGIPTVGSVHEIAQAGHAECRVVYVDHEPVAVAHSRKLLEGNDNAAVIHADVRDSDLVLSHPDTLRLLDFTRPVAVLMLQVLPFVPDSDDPAGIVAAYRSACVPDSCLALAHSLTPEYWPGSVGEAIELYRGSTHPLHLRTPEQVEALFDGYELVEPGVVFTAAWRPDRPVSQEEAIGSRAVAGLGRLPVPAGPAW</sequence>
<gene>
    <name evidence="2" type="ORF">GCM10012275_04970</name>
</gene>
<evidence type="ECO:0000256" key="1">
    <source>
        <dbReference type="SAM" id="MobiDB-lite"/>
    </source>
</evidence>
<feature type="compositionally biased region" description="Basic and acidic residues" evidence="1">
    <location>
        <begin position="1"/>
        <end position="10"/>
    </location>
</feature>
<accession>A0A8J3C641</accession>
<reference evidence="2" key="1">
    <citation type="journal article" date="2014" name="Int. J. Syst. Evol. Microbiol.">
        <title>Complete genome sequence of Corynebacterium casei LMG S-19264T (=DSM 44701T), isolated from a smear-ripened cheese.</title>
        <authorList>
            <consortium name="US DOE Joint Genome Institute (JGI-PGF)"/>
            <person name="Walter F."/>
            <person name="Albersmeier A."/>
            <person name="Kalinowski J."/>
            <person name="Ruckert C."/>
        </authorList>
    </citation>
    <scope>NUCLEOTIDE SEQUENCE</scope>
    <source>
        <strain evidence="2">CGMCC 4.5737</strain>
    </source>
</reference>
<dbReference type="Proteomes" id="UP000637578">
    <property type="component" value="Unassembled WGS sequence"/>
</dbReference>
<comment type="caution">
    <text evidence="2">The sequence shown here is derived from an EMBL/GenBank/DDBJ whole genome shotgun (WGS) entry which is preliminary data.</text>
</comment>
<dbReference type="Pfam" id="PF04672">
    <property type="entry name" value="Methyltransf_19"/>
    <property type="match status" value="1"/>
</dbReference>
<evidence type="ECO:0000313" key="3">
    <source>
        <dbReference type="Proteomes" id="UP000637578"/>
    </source>
</evidence>
<organism evidence="2 3">
    <name type="scientific">Longimycelium tulufanense</name>
    <dbReference type="NCBI Taxonomy" id="907463"/>
    <lineage>
        <taxon>Bacteria</taxon>
        <taxon>Bacillati</taxon>
        <taxon>Actinomycetota</taxon>
        <taxon>Actinomycetes</taxon>
        <taxon>Pseudonocardiales</taxon>
        <taxon>Pseudonocardiaceae</taxon>
        <taxon>Longimycelium</taxon>
    </lineage>
</organism>
<dbReference type="Gene3D" id="3.40.50.150">
    <property type="entry name" value="Vaccinia Virus protein VP39"/>
    <property type="match status" value="1"/>
</dbReference>
<dbReference type="RefSeq" id="WP_189053425.1">
    <property type="nucleotide sequence ID" value="NZ_BMMK01000002.1"/>
</dbReference>
<evidence type="ECO:0008006" key="4">
    <source>
        <dbReference type="Google" id="ProtNLM"/>
    </source>
</evidence>
<name>A0A8J3C641_9PSEU</name>
<dbReference type="InterPro" id="IPR029063">
    <property type="entry name" value="SAM-dependent_MTases_sf"/>
</dbReference>
<reference evidence="2" key="2">
    <citation type="submission" date="2020-09" db="EMBL/GenBank/DDBJ databases">
        <authorList>
            <person name="Sun Q."/>
            <person name="Zhou Y."/>
        </authorList>
    </citation>
    <scope>NUCLEOTIDE SEQUENCE</scope>
    <source>
        <strain evidence="2">CGMCC 4.5737</strain>
    </source>
</reference>
<evidence type="ECO:0000313" key="2">
    <source>
        <dbReference type="EMBL" id="GGM36828.1"/>
    </source>
</evidence>
<dbReference type="EMBL" id="BMMK01000002">
    <property type="protein sequence ID" value="GGM36828.1"/>
    <property type="molecule type" value="Genomic_DNA"/>
</dbReference>
<keyword evidence="3" id="KW-1185">Reference proteome</keyword>
<dbReference type="InterPro" id="IPR006764">
    <property type="entry name" value="SAM_dep_MeTrfase_SAV2177_type"/>
</dbReference>